<dbReference type="Proteomes" id="UP000609121">
    <property type="component" value="Unassembled WGS sequence"/>
</dbReference>
<dbReference type="EMBL" id="JACVXA010000032">
    <property type="protein sequence ID" value="MBE3638810.1"/>
    <property type="molecule type" value="Genomic_DNA"/>
</dbReference>
<reference evidence="3" key="1">
    <citation type="submission" date="2020-09" db="EMBL/GenBank/DDBJ databases">
        <title>A novel bacterium of genus Mangrovicoccus, isolated from South China Sea.</title>
        <authorList>
            <person name="Huang H."/>
            <person name="Mo K."/>
            <person name="Hu Y."/>
        </authorList>
    </citation>
    <scope>NUCLEOTIDE SEQUENCE</scope>
    <source>
        <strain evidence="3">HB182678</strain>
    </source>
</reference>
<dbReference type="Gene3D" id="2.60.120.1600">
    <property type="match status" value="1"/>
</dbReference>
<feature type="chain" id="PRO_5035264755" evidence="1">
    <location>
        <begin position="23"/>
        <end position="356"/>
    </location>
</feature>
<keyword evidence="1" id="KW-0732">Signal</keyword>
<organism evidence="3 4">
    <name type="scientific">Mangrovicoccus algicola</name>
    <dbReference type="NCBI Taxonomy" id="2771008"/>
    <lineage>
        <taxon>Bacteria</taxon>
        <taxon>Pseudomonadati</taxon>
        <taxon>Pseudomonadota</taxon>
        <taxon>Alphaproteobacteria</taxon>
        <taxon>Rhodobacterales</taxon>
        <taxon>Paracoccaceae</taxon>
        <taxon>Mangrovicoccus</taxon>
    </lineage>
</organism>
<evidence type="ECO:0000259" key="2">
    <source>
        <dbReference type="Pfam" id="PF06863"/>
    </source>
</evidence>
<dbReference type="Pfam" id="PF06863">
    <property type="entry name" value="DUF1254"/>
    <property type="match status" value="1"/>
</dbReference>
<sequence length="356" mass="38926">MRTPNFMQAAAIAAAWAVPAAADIAPGFDVTTPADFGVADYVYKVSESDFNFKRSLAKAPVNEWAYQSDLSRVETQQVIRENQDGIYASAVVDISEGATFSIPPGDHYQIIQVIDMQNYVAGVVYAGESLTITPDDVTYGDHVYLNMRVPILTEEKGGIEETLRLQKLATIEANSANPYESPEVVLPLEKTEEIRAALIEDVKGGALTHTRSVNGTPYSSRPQDHLYGTAYGWGGLGLPDAAYWPFANKTEIADGEIRPSSATFTPPDIQEERGGFWSVTIYDEDGWLAKDVSAISNTQAEPNEDGTYTINFNSPGAKNNLDTSVPFAALFRFYLPDSKASAIEYIDEHADELVIE</sequence>
<feature type="domain" description="DUF1254" evidence="2">
    <location>
        <begin position="61"/>
        <end position="121"/>
    </location>
</feature>
<keyword evidence="4" id="KW-1185">Reference proteome</keyword>
<comment type="caution">
    <text evidence="3">The sequence shown here is derived from an EMBL/GenBank/DDBJ whole genome shotgun (WGS) entry which is preliminary data.</text>
</comment>
<dbReference type="SUPFAM" id="SSF160935">
    <property type="entry name" value="VPA0735-like"/>
    <property type="match status" value="1"/>
</dbReference>
<dbReference type="AlphaFoldDB" id="A0A8J6Z9J0"/>
<dbReference type="InterPro" id="IPR010679">
    <property type="entry name" value="DUF1254"/>
</dbReference>
<feature type="signal peptide" evidence="1">
    <location>
        <begin position="1"/>
        <end position="22"/>
    </location>
</feature>
<evidence type="ECO:0000313" key="3">
    <source>
        <dbReference type="EMBL" id="MBE3638810.1"/>
    </source>
</evidence>
<accession>A0A8J6Z9J0</accession>
<gene>
    <name evidence="3" type="ORF">ICN82_11410</name>
</gene>
<evidence type="ECO:0000256" key="1">
    <source>
        <dbReference type="SAM" id="SignalP"/>
    </source>
</evidence>
<proteinExistence type="predicted"/>
<dbReference type="RefSeq" id="WP_193182811.1">
    <property type="nucleotide sequence ID" value="NZ_JACVXA010000032.1"/>
</dbReference>
<protein>
    <submittedName>
        <fullName evidence="3">DUF1254 domain-containing protein</fullName>
    </submittedName>
</protein>
<evidence type="ECO:0000313" key="4">
    <source>
        <dbReference type="Proteomes" id="UP000609121"/>
    </source>
</evidence>
<name>A0A8J6Z9J0_9RHOB</name>